<dbReference type="GO" id="GO:0071456">
    <property type="term" value="P:cellular response to hypoxia"/>
    <property type="evidence" value="ECO:0007669"/>
    <property type="project" value="TreeGrafter"/>
</dbReference>
<accession>A0A2G9TUQ0</accession>
<dbReference type="Proteomes" id="UP000230423">
    <property type="component" value="Unassembled WGS sequence"/>
</dbReference>
<evidence type="ECO:0000313" key="6">
    <source>
        <dbReference type="Proteomes" id="UP000230423"/>
    </source>
</evidence>
<evidence type="ECO:0000313" key="5">
    <source>
        <dbReference type="EMBL" id="PIO61657.1"/>
    </source>
</evidence>
<feature type="domain" description="BHLH" evidence="4">
    <location>
        <begin position="36"/>
        <end position="90"/>
    </location>
</feature>
<evidence type="ECO:0000259" key="4">
    <source>
        <dbReference type="PROSITE" id="PS50888"/>
    </source>
</evidence>
<keyword evidence="6" id="KW-1185">Reference proteome</keyword>
<gene>
    <name evidence="5" type="ORF">TELCIR_16813</name>
</gene>
<organism evidence="5 6">
    <name type="scientific">Teladorsagia circumcincta</name>
    <name type="common">Brown stomach worm</name>
    <name type="synonym">Ostertagia circumcincta</name>
    <dbReference type="NCBI Taxonomy" id="45464"/>
    <lineage>
        <taxon>Eukaryota</taxon>
        <taxon>Metazoa</taxon>
        <taxon>Ecdysozoa</taxon>
        <taxon>Nematoda</taxon>
        <taxon>Chromadorea</taxon>
        <taxon>Rhabditida</taxon>
        <taxon>Rhabditina</taxon>
        <taxon>Rhabditomorpha</taxon>
        <taxon>Strongyloidea</taxon>
        <taxon>Trichostrongylidae</taxon>
        <taxon>Teladorsagia</taxon>
    </lineage>
</organism>
<dbReference type="InterPro" id="IPR011598">
    <property type="entry name" value="bHLH_dom"/>
</dbReference>
<name>A0A2G9TUQ0_TELCI</name>
<dbReference type="GO" id="GO:0046983">
    <property type="term" value="F:protein dimerization activity"/>
    <property type="evidence" value="ECO:0007669"/>
    <property type="project" value="InterPro"/>
</dbReference>
<evidence type="ECO:0000256" key="2">
    <source>
        <dbReference type="ARBA" id="ARBA00023163"/>
    </source>
</evidence>
<dbReference type="GO" id="GO:0000977">
    <property type="term" value="F:RNA polymerase II transcription regulatory region sequence-specific DNA binding"/>
    <property type="evidence" value="ECO:0007669"/>
    <property type="project" value="TreeGrafter"/>
</dbReference>
<proteinExistence type="predicted"/>
<dbReference type="GO" id="GO:0000981">
    <property type="term" value="F:DNA-binding transcription factor activity, RNA polymerase II-specific"/>
    <property type="evidence" value="ECO:0007669"/>
    <property type="project" value="TreeGrafter"/>
</dbReference>
<dbReference type="PANTHER" id="PTHR23043:SF17">
    <property type="entry name" value="PROTEIN SIMILAR"/>
    <property type="match status" value="1"/>
</dbReference>
<feature type="non-terminal residue" evidence="5">
    <location>
        <position position="266"/>
    </location>
</feature>
<sequence length="266" mass="30097">MRCKCCSKNRFFVKVQVVHDTTILHITAIDCRNMEKRRETSRFAARDRRGKESEIFSDLRAVVPIVDEGTVTHLDRIAVLRVSSAWCRIRKTAPNVLKPTEVGPELTQIGKELWCEDTVTETLDGFIIIADSDGTILCVTESVCLYLGLSQLVASSLPRETDNLLLESGHMDGFGHVQESKSRNDLAYPFSNRYFQTDLVGRALKEFLHPTDYAEYVEITNNLGSVLIERPEVSKSPENGLFAELRMKTVITQRGRNLNLKSALYK</sequence>
<dbReference type="Gene3D" id="3.30.450.20">
    <property type="entry name" value="PAS domain"/>
    <property type="match status" value="1"/>
</dbReference>
<dbReference type="InterPro" id="IPR036638">
    <property type="entry name" value="HLH_DNA-bd_sf"/>
</dbReference>
<protein>
    <recommendedName>
        <fullName evidence="4">BHLH domain-containing protein</fullName>
    </recommendedName>
</protein>
<keyword evidence="3" id="KW-0539">Nucleus</keyword>
<dbReference type="SUPFAM" id="SSF47459">
    <property type="entry name" value="HLH, helix-loop-helix DNA-binding domain"/>
    <property type="match status" value="1"/>
</dbReference>
<dbReference type="PROSITE" id="PS50888">
    <property type="entry name" value="BHLH"/>
    <property type="match status" value="1"/>
</dbReference>
<dbReference type="GO" id="GO:0010557">
    <property type="term" value="P:positive regulation of macromolecule biosynthetic process"/>
    <property type="evidence" value="ECO:0007669"/>
    <property type="project" value="UniProtKB-ARBA"/>
</dbReference>
<keyword evidence="1" id="KW-0805">Transcription regulation</keyword>
<dbReference type="AlphaFoldDB" id="A0A2G9TUQ0"/>
<evidence type="ECO:0000256" key="3">
    <source>
        <dbReference type="ARBA" id="ARBA00023242"/>
    </source>
</evidence>
<dbReference type="PANTHER" id="PTHR23043">
    <property type="entry name" value="HYPOXIA-INDUCIBLE FACTOR 1 ALPHA"/>
    <property type="match status" value="1"/>
</dbReference>
<reference evidence="5 6" key="1">
    <citation type="submission" date="2015-09" db="EMBL/GenBank/DDBJ databases">
        <title>Draft genome of the parasitic nematode Teladorsagia circumcincta isolate WARC Sus (inbred).</title>
        <authorList>
            <person name="Mitreva M."/>
        </authorList>
    </citation>
    <scope>NUCLEOTIDE SEQUENCE [LARGE SCALE GENOMIC DNA]</scope>
    <source>
        <strain evidence="5 6">S</strain>
    </source>
</reference>
<dbReference type="Pfam" id="PF23171">
    <property type="entry name" value="bHLH_HIF1A"/>
    <property type="match status" value="1"/>
</dbReference>
<evidence type="ECO:0000256" key="1">
    <source>
        <dbReference type="ARBA" id="ARBA00023015"/>
    </source>
</evidence>
<dbReference type="OrthoDB" id="6021714at2759"/>
<dbReference type="EMBL" id="KZ353228">
    <property type="protein sequence ID" value="PIO61657.1"/>
    <property type="molecule type" value="Genomic_DNA"/>
</dbReference>
<keyword evidence="2" id="KW-0804">Transcription</keyword>